<dbReference type="SUPFAM" id="SSF50965">
    <property type="entry name" value="Galactose oxidase, central domain"/>
    <property type="match status" value="1"/>
</dbReference>
<evidence type="ECO:0000256" key="1">
    <source>
        <dbReference type="ARBA" id="ARBA00022441"/>
    </source>
</evidence>
<dbReference type="EMBL" id="KN847407">
    <property type="protein sequence ID" value="KIW35832.1"/>
    <property type="molecule type" value="Genomic_DNA"/>
</dbReference>
<protein>
    <submittedName>
        <fullName evidence="3">Uncharacterized protein</fullName>
    </submittedName>
</protein>
<dbReference type="STRING" id="215243.A0A0D2BEA2"/>
<sequence>MLFSKKSTAWVYMLFKEVVCNFTSHEIAYWDRPRAALIRDNIYLEGGWMQTGTWKDGAWDLESLATVSPSDGMLFKLSLHNSFGTRAEDPPAWFEQIPEGGVKNYYLDGYMFADDDEFYAWGGMTVVSQNASTRTVSMVLYDDTHSANASLGLPDVTYKPQNGSFITVTNGAGANAPSERRSFYFGGFCNDSVAAYSYFNQPKNQSNWLITVDMSELGHATWSKTPLNGNSSWRSESGLVWVPTSTAGILVVIGGVIQPADMNFEIPHDNHTQSITYLQQFPIYDIGSDTWSTQMLNEDSPVPDVPLAQFCTVVASSPDSSHHEIFVYGGWDSNGGQAQDAVWILTVPSFTWVKASSPGRTGGARQNHVCVTPYPDQMIVVGGTGVGETPPTYNTTVDVFSLNTFTWTGRYDPDIYDEYKPHRDIQKIVSATPTASYMSTEVASWFDTKYDMNKVRFYGPYQDDCKALSPRT</sequence>
<dbReference type="GeneID" id="27363912"/>
<reference evidence="3 4" key="1">
    <citation type="submission" date="2015-01" db="EMBL/GenBank/DDBJ databases">
        <title>The Genome Sequence of Exophiala oligosperma CBS72588.</title>
        <authorList>
            <consortium name="The Broad Institute Genomics Platform"/>
            <person name="Cuomo C."/>
            <person name="de Hoog S."/>
            <person name="Gorbushina A."/>
            <person name="Stielow B."/>
            <person name="Teixiera M."/>
            <person name="Abouelleil A."/>
            <person name="Chapman S.B."/>
            <person name="Priest M."/>
            <person name="Young S.K."/>
            <person name="Wortman J."/>
            <person name="Nusbaum C."/>
            <person name="Birren B."/>
        </authorList>
    </citation>
    <scope>NUCLEOTIDE SEQUENCE [LARGE SCALE GENOMIC DNA]</scope>
    <source>
        <strain evidence="3 4">CBS 72588</strain>
    </source>
</reference>
<evidence type="ECO:0000313" key="3">
    <source>
        <dbReference type="EMBL" id="KIW35832.1"/>
    </source>
</evidence>
<evidence type="ECO:0000256" key="2">
    <source>
        <dbReference type="ARBA" id="ARBA00022737"/>
    </source>
</evidence>
<organism evidence="3 4">
    <name type="scientific">Exophiala oligosperma</name>
    <dbReference type="NCBI Taxonomy" id="215243"/>
    <lineage>
        <taxon>Eukaryota</taxon>
        <taxon>Fungi</taxon>
        <taxon>Dikarya</taxon>
        <taxon>Ascomycota</taxon>
        <taxon>Pezizomycotina</taxon>
        <taxon>Eurotiomycetes</taxon>
        <taxon>Chaetothyriomycetidae</taxon>
        <taxon>Chaetothyriales</taxon>
        <taxon>Herpotrichiellaceae</taxon>
        <taxon>Exophiala</taxon>
    </lineage>
</organism>
<keyword evidence="4" id="KW-1185">Reference proteome</keyword>
<gene>
    <name evidence="3" type="ORF">PV06_11838</name>
</gene>
<dbReference type="AlphaFoldDB" id="A0A0D2BEA2"/>
<dbReference type="RefSeq" id="XP_016256048.1">
    <property type="nucleotide sequence ID" value="XM_016413573.1"/>
</dbReference>
<keyword evidence="2" id="KW-0677">Repeat</keyword>
<dbReference type="Proteomes" id="UP000053342">
    <property type="component" value="Unassembled WGS sequence"/>
</dbReference>
<dbReference type="HOGENOM" id="CLU_012508_1_2_1"/>
<dbReference type="Gene3D" id="2.120.10.80">
    <property type="entry name" value="Kelch-type beta propeller"/>
    <property type="match status" value="1"/>
</dbReference>
<dbReference type="VEuPathDB" id="FungiDB:PV06_11838"/>
<dbReference type="InterPro" id="IPR011043">
    <property type="entry name" value="Gal_Oxase/kelch_b-propeller"/>
</dbReference>
<name>A0A0D2BEA2_9EURO</name>
<dbReference type="PANTHER" id="PTHR46228:SF2">
    <property type="entry name" value="KELCH REPEAT PROTEIN (AFU_ORTHOLOGUE AFUA_4G14350)"/>
    <property type="match status" value="1"/>
</dbReference>
<keyword evidence="1" id="KW-0880">Kelch repeat</keyword>
<accession>A0A0D2BEA2</accession>
<dbReference type="InterPro" id="IPR015915">
    <property type="entry name" value="Kelch-typ_b-propeller"/>
</dbReference>
<evidence type="ECO:0000313" key="4">
    <source>
        <dbReference type="Proteomes" id="UP000053342"/>
    </source>
</evidence>
<dbReference type="OrthoDB" id="540004at2759"/>
<proteinExistence type="predicted"/>
<dbReference type="PANTHER" id="PTHR46228">
    <property type="entry name" value="KELCH DOMAIN-CONTAINING PROTEIN"/>
    <property type="match status" value="1"/>
</dbReference>